<evidence type="ECO:0000256" key="6">
    <source>
        <dbReference type="ARBA" id="ARBA00022825"/>
    </source>
</evidence>
<dbReference type="CDD" id="cd11377">
    <property type="entry name" value="Pro-peptidase_S53"/>
    <property type="match status" value="1"/>
</dbReference>
<dbReference type="PANTHER" id="PTHR14218:SF19">
    <property type="entry name" value="SERINE PROTEASE AORO, PUTATIVE (AFU_ORTHOLOGUE AFUA_6G10250)-RELATED"/>
    <property type="match status" value="1"/>
</dbReference>
<dbReference type="CDD" id="cd04056">
    <property type="entry name" value="Peptidases_S53"/>
    <property type="match status" value="1"/>
</dbReference>
<dbReference type="InterPro" id="IPR030400">
    <property type="entry name" value="Sedolisin_dom"/>
</dbReference>
<dbReference type="SMART" id="SM00944">
    <property type="entry name" value="Pro-kuma_activ"/>
    <property type="match status" value="1"/>
</dbReference>
<evidence type="ECO:0000313" key="13">
    <source>
        <dbReference type="Proteomes" id="UP000179179"/>
    </source>
</evidence>
<dbReference type="OrthoDB" id="409122at2759"/>
<feature type="binding site" evidence="9">
    <location>
        <position position="624"/>
    </location>
    <ligand>
        <name>Ca(2+)</name>
        <dbReference type="ChEBI" id="CHEBI:29108"/>
    </ligand>
</feature>
<protein>
    <submittedName>
        <fullName evidence="12">Aorsin</fullName>
    </submittedName>
</protein>
<keyword evidence="5 9" id="KW-0378">Hydrolase</keyword>
<comment type="caution">
    <text evidence="12">The sequence shown here is derived from an EMBL/GenBank/DDBJ whole genome shotgun (WGS) entry which is preliminary data.</text>
</comment>
<dbReference type="Pfam" id="PF09286">
    <property type="entry name" value="Pro-kuma_activ"/>
    <property type="match status" value="1"/>
</dbReference>
<dbReference type="SUPFAM" id="SSF52743">
    <property type="entry name" value="Subtilisin-like"/>
    <property type="match status" value="1"/>
</dbReference>
<accession>A0A1F8AIU8</accession>
<feature type="active site" description="Charge relay system" evidence="9">
    <location>
        <position position="305"/>
    </location>
</feature>
<dbReference type="GO" id="GO:0006508">
    <property type="term" value="P:proteolysis"/>
    <property type="evidence" value="ECO:0007669"/>
    <property type="project" value="UniProtKB-KW"/>
</dbReference>
<evidence type="ECO:0000256" key="10">
    <source>
        <dbReference type="SAM" id="SignalP"/>
    </source>
</evidence>
<gene>
    <name evidence="12" type="ORF">ABOM_000287</name>
</gene>
<feature type="chain" id="PRO_5009534914" evidence="10">
    <location>
        <begin position="18"/>
        <end position="645"/>
    </location>
</feature>
<keyword evidence="7 9" id="KW-0106">Calcium</keyword>
<evidence type="ECO:0000256" key="1">
    <source>
        <dbReference type="ARBA" id="ARBA00004239"/>
    </source>
</evidence>
<dbReference type="GO" id="GO:0005576">
    <property type="term" value="C:extracellular region"/>
    <property type="evidence" value="ECO:0007669"/>
    <property type="project" value="UniProtKB-SubCell"/>
</dbReference>
<evidence type="ECO:0000256" key="2">
    <source>
        <dbReference type="ARBA" id="ARBA00022670"/>
    </source>
</evidence>
<dbReference type="Gene3D" id="3.40.50.200">
    <property type="entry name" value="Peptidase S8/S53 domain"/>
    <property type="match status" value="1"/>
</dbReference>
<dbReference type="InterPro" id="IPR036852">
    <property type="entry name" value="Peptidase_S8/S53_dom_sf"/>
</dbReference>
<keyword evidence="2 9" id="KW-0645">Protease</keyword>
<evidence type="ECO:0000256" key="5">
    <source>
        <dbReference type="ARBA" id="ARBA00022801"/>
    </source>
</evidence>
<dbReference type="GeneID" id="34443677"/>
<dbReference type="PROSITE" id="PS51695">
    <property type="entry name" value="SEDOLISIN"/>
    <property type="match status" value="1"/>
</dbReference>
<comment type="subcellular location">
    <subcellularLocation>
        <location evidence="1">Secreted</location>
        <location evidence="1">Extracellular space</location>
    </subcellularLocation>
</comment>
<dbReference type="GO" id="GO:0046872">
    <property type="term" value="F:metal ion binding"/>
    <property type="evidence" value="ECO:0007669"/>
    <property type="project" value="UniProtKB-UniRule"/>
</dbReference>
<keyword evidence="3 9" id="KW-0479">Metal-binding</keyword>
<evidence type="ECO:0000256" key="8">
    <source>
        <dbReference type="ARBA" id="ARBA00023145"/>
    </source>
</evidence>
<feature type="signal peptide" evidence="10">
    <location>
        <begin position="1"/>
        <end position="17"/>
    </location>
</feature>
<keyword evidence="4 10" id="KW-0732">Signal</keyword>
<proteinExistence type="predicted"/>
<dbReference type="EMBL" id="LYCR01000001">
    <property type="protein sequence ID" value="OGM51265.1"/>
    <property type="molecule type" value="Genomic_DNA"/>
</dbReference>
<dbReference type="STRING" id="109264.A0A1F8AIU8"/>
<dbReference type="SUPFAM" id="SSF54897">
    <property type="entry name" value="Protease propeptides/inhibitors"/>
    <property type="match status" value="1"/>
</dbReference>
<evidence type="ECO:0000256" key="7">
    <source>
        <dbReference type="ARBA" id="ARBA00022837"/>
    </source>
</evidence>
<organism evidence="12 13">
    <name type="scientific">Aspergillus bombycis</name>
    <dbReference type="NCBI Taxonomy" id="109264"/>
    <lineage>
        <taxon>Eukaryota</taxon>
        <taxon>Fungi</taxon>
        <taxon>Dikarya</taxon>
        <taxon>Ascomycota</taxon>
        <taxon>Pezizomycotina</taxon>
        <taxon>Eurotiomycetes</taxon>
        <taxon>Eurotiomycetidae</taxon>
        <taxon>Eurotiales</taxon>
        <taxon>Aspergillaceae</taxon>
        <taxon>Aspergillus</taxon>
    </lineage>
</organism>
<dbReference type="InterPro" id="IPR015366">
    <property type="entry name" value="S53_propep"/>
</dbReference>
<feature type="binding site" evidence="9">
    <location>
        <position position="603"/>
    </location>
    <ligand>
        <name>Ca(2+)</name>
        <dbReference type="ChEBI" id="CHEBI:29108"/>
    </ligand>
</feature>
<dbReference type="GO" id="GO:0004252">
    <property type="term" value="F:serine-type endopeptidase activity"/>
    <property type="evidence" value="ECO:0007669"/>
    <property type="project" value="UniProtKB-UniRule"/>
</dbReference>
<evidence type="ECO:0000313" key="12">
    <source>
        <dbReference type="EMBL" id="OGM51265.1"/>
    </source>
</evidence>
<comment type="cofactor">
    <cofactor evidence="9">
        <name>Ca(2+)</name>
        <dbReference type="ChEBI" id="CHEBI:29108"/>
    </cofactor>
    <text evidence="9">Binds 1 Ca(2+) ion per subunit.</text>
</comment>
<feature type="active site" description="Charge relay system" evidence="9">
    <location>
        <position position="562"/>
    </location>
</feature>
<feature type="domain" description="Peptidase S53" evidence="11">
    <location>
        <begin position="225"/>
        <end position="644"/>
    </location>
</feature>
<feature type="binding site" evidence="9">
    <location>
        <position position="622"/>
    </location>
    <ligand>
        <name>Ca(2+)</name>
        <dbReference type="ChEBI" id="CHEBI:29108"/>
    </ligand>
</feature>
<dbReference type="InterPro" id="IPR050819">
    <property type="entry name" value="Tripeptidyl-peptidase_I"/>
</dbReference>
<dbReference type="Proteomes" id="UP000179179">
    <property type="component" value="Unassembled WGS sequence"/>
</dbReference>
<dbReference type="RefSeq" id="XP_022394982.1">
    <property type="nucleotide sequence ID" value="XM_022527417.1"/>
</dbReference>
<sequence>MKSSFILLPALVAAVWSIPTRTDYILHERRDAIPSHWAGEKRLDGQTILPMRIGLTQSNLDRGHDLLMEVSTPGSHRYGDHLTVDEVHDLFAPSQDSVDSVRSWLESAGIAPDRITQSTNKQWLQFDAGTNEVEQLLKTEFYRYSHAGTGRSHVACREYHVPETVQSHIDYITPGVKHLEIREERPAEKRSREKRSFGILPPILRPLTLPLEELLGQLLVLCDVAVTPACIQAMYNVTDGDKATKGNELGIFEDLGDIYSQDDLDLFFSTLAHKIPSGTHPILNAIDGAQAPADTTNAGTESDLDFEISYPLIWPQNSVLFQTDDPVYQNNYTYNGFLNNFLDAIDGSYCSETSPLDPPYPNPADGGYKSPRQCGVYKPTTVISISYGGAEADLPIAYQRRQCQEFMKLGLQGVSIVVASGDSGVQGRGGSPTPSGCLGNDNKVFAPDFPATCPYLTTAGGTYLPPGADVHAHEEQATTSFPSGGGFSNIYQRPAYQNAAVEEYFNTTQLSYPYYESVDNSSFAANGGIYNRIGRAYPDVAAIADNVLVFNKGLPTLVGGTSAAAPVFAALLTRINEERLAVGKKTVGFVNPVLYANPGVFFDVTKGSNPGCGTEGFPAAKGWDPVTGLGTPNYPQLVELFMGLD</sequence>
<dbReference type="AlphaFoldDB" id="A0A1F8AIU8"/>
<keyword evidence="8" id="KW-0865">Zymogen</keyword>
<evidence type="ECO:0000256" key="4">
    <source>
        <dbReference type="ARBA" id="ARBA00022729"/>
    </source>
</evidence>
<evidence type="ECO:0000256" key="3">
    <source>
        <dbReference type="ARBA" id="ARBA00022723"/>
    </source>
</evidence>
<evidence type="ECO:0000259" key="11">
    <source>
        <dbReference type="PROSITE" id="PS51695"/>
    </source>
</evidence>
<evidence type="ECO:0000256" key="9">
    <source>
        <dbReference type="PROSITE-ProRule" id="PRU01032"/>
    </source>
</evidence>
<reference evidence="12 13" key="1">
    <citation type="journal article" date="2016" name="Genome Biol. Evol.">
        <title>Draft genome sequence of an aflatoxigenic Aspergillus species, A. bombycis.</title>
        <authorList>
            <person name="Moore G.G."/>
            <person name="Mack B.M."/>
            <person name="Beltz S.B."/>
            <person name="Gilbert M.K."/>
        </authorList>
    </citation>
    <scope>NUCLEOTIDE SEQUENCE [LARGE SCALE GENOMIC DNA]</scope>
    <source>
        <strain evidence="13">NRRL 26010</strain>
    </source>
</reference>
<keyword evidence="6 9" id="KW-0720">Serine protease</keyword>
<keyword evidence="13" id="KW-1185">Reference proteome</keyword>
<name>A0A1F8AIU8_9EURO</name>
<feature type="active site" description="Charge relay system" evidence="9">
    <location>
        <position position="301"/>
    </location>
</feature>
<dbReference type="GO" id="GO:0008240">
    <property type="term" value="F:tripeptidyl-peptidase activity"/>
    <property type="evidence" value="ECO:0007669"/>
    <property type="project" value="TreeGrafter"/>
</dbReference>
<feature type="binding site" evidence="9">
    <location>
        <position position="604"/>
    </location>
    <ligand>
        <name>Ca(2+)</name>
        <dbReference type="ChEBI" id="CHEBI:29108"/>
    </ligand>
</feature>
<dbReference type="PANTHER" id="PTHR14218">
    <property type="entry name" value="PROTEASE S8 TRIPEPTIDYL PEPTIDASE I CLN2"/>
    <property type="match status" value="1"/>
</dbReference>